<dbReference type="NCBIfam" id="NF002490">
    <property type="entry name" value="PRK01777.1"/>
    <property type="match status" value="1"/>
</dbReference>
<gene>
    <name evidence="3" type="ORF">DNK49_05925</name>
</gene>
<comment type="caution">
    <text evidence="3">The sequence shown here is derived from an EMBL/GenBank/DDBJ whole genome shotgun (WGS) entry which is preliminary data.</text>
</comment>
<dbReference type="Gene3D" id="3.10.20.280">
    <property type="entry name" value="RnfH-like"/>
    <property type="match status" value="1"/>
</dbReference>
<dbReference type="SUPFAM" id="SSF54285">
    <property type="entry name" value="MoaD/ThiS"/>
    <property type="match status" value="1"/>
</dbReference>
<dbReference type="Pfam" id="PF03658">
    <property type="entry name" value="Ub-RnfH"/>
    <property type="match status" value="1"/>
</dbReference>
<evidence type="ECO:0000313" key="3">
    <source>
        <dbReference type="EMBL" id="PZA17400.1"/>
    </source>
</evidence>
<dbReference type="HAMAP" id="MF_00460">
    <property type="entry name" value="UPF0125_RnfH"/>
    <property type="match status" value="1"/>
</dbReference>
<evidence type="ECO:0000256" key="1">
    <source>
        <dbReference type="ARBA" id="ARBA00010645"/>
    </source>
</evidence>
<proteinExistence type="inferred from homology"/>
<dbReference type="PANTHER" id="PTHR37483">
    <property type="entry name" value="UPF0125 PROTEIN RATB"/>
    <property type="match status" value="1"/>
</dbReference>
<accession>A0A323V0A7</accession>
<dbReference type="InterPro" id="IPR037021">
    <property type="entry name" value="RnfH_sf"/>
</dbReference>
<dbReference type="InterPro" id="IPR016155">
    <property type="entry name" value="Mopterin_synth/thiamin_S_b"/>
</dbReference>
<dbReference type="Proteomes" id="UP000248259">
    <property type="component" value="Unassembled WGS sequence"/>
</dbReference>
<dbReference type="AlphaFoldDB" id="A0A323V0A7"/>
<dbReference type="PANTHER" id="PTHR37483:SF1">
    <property type="entry name" value="UPF0125 PROTEIN RATB"/>
    <property type="match status" value="1"/>
</dbReference>
<comment type="similarity">
    <text evidence="1 2">Belongs to the UPF0125 (RnfH) family.</text>
</comment>
<dbReference type="InterPro" id="IPR005346">
    <property type="entry name" value="RnfH"/>
</dbReference>
<dbReference type="OrthoDB" id="9796575at2"/>
<dbReference type="RefSeq" id="WP_110523416.1">
    <property type="nucleotide sequence ID" value="NZ_QKOE01000003.1"/>
</dbReference>
<evidence type="ECO:0000256" key="2">
    <source>
        <dbReference type="HAMAP-Rule" id="MF_00460"/>
    </source>
</evidence>
<name>A0A323V0A7_9RHOO</name>
<organism evidence="3 4">
    <name type="scientific">Parazoarcus communis SWub3 = DSM 12120</name>
    <dbReference type="NCBI Taxonomy" id="1121029"/>
    <lineage>
        <taxon>Bacteria</taxon>
        <taxon>Pseudomonadati</taxon>
        <taxon>Pseudomonadota</taxon>
        <taxon>Betaproteobacteria</taxon>
        <taxon>Rhodocyclales</taxon>
        <taxon>Zoogloeaceae</taxon>
        <taxon>Parazoarcus</taxon>
    </lineage>
</organism>
<keyword evidence="4" id="KW-1185">Reference proteome</keyword>
<sequence length="92" mass="10295">MRIGVAYSDGVQHSWLRIDVADDATVQQAIERSGVLTMFPHIDLTQQKVGIFGKLVKLDAPLQPGDRVEIYRQITCDPTQVPRRGGMDEDDD</sequence>
<protein>
    <recommendedName>
        <fullName evidence="2">UPF0125 protein DNK49_05925</fullName>
    </recommendedName>
</protein>
<dbReference type="EMBL" id="QKOE01000003">
    <property type="protein sequence ID" value="PZA17400.1"/>
    <property type="molecule type" value="Genomic_DNA"/>
</dbReference>
<reference evidence="3 4" key="1">
    <citation type="submission" date="2018-06" db="EMBL/GenBank/DDBJ databases">
        <title>Azoarcus communis strain SWub3 genome.</title>
        <authorList>
            <person name="Zorraquino Salvo V."/>
            <person name="Toubiana D."/>
            <person name="Blumwald E."/>
        </authorList>
    </citation>
    <scope>NUCLEOTIDE SEQUENCE [LARGE SCALE GENOMIC DNA]</scope>
    <source>
        <strain evidence="3 4">SWub3</strain>
    </source>
</reference>
<evidence type="ECO:0000313" key="4">
    <source>
        <dbReference type="Proteomes" id="UP000248259"/>
    </source>
</evidence>